<organism evidence="1 2">
    <name type="scientific">Smallanthus sonchifolius</name>
    <dbReference type="NCBI Taxonomy" id="185202"/>
    <lineage>
        <taxon>Eukaryota</taxon>
        <taxon>Viridiplantae</taxon>
        <taxon>Streptophyta</taxon>
        <taxon>Embryophyta</taxon>
        <taxon>Tracheophyta</taxon>
        <taxon>Spermatophyta</taxon>
        <taxon>Magnoliopsida</taxon>
        <taxon>eudicotyledons</taxon>
        <taxon>Gunneridae</taxon>
        <taxon>Pentapetalae</taxon>
        <taxon>asterids</taxon>
        <taxon>campanulids</taxon>
        <taxon>Asterales</taxon>
        <taxon>Asteraceae</taxon>
        <taxon>Asteroideae</taxon>
        <taxon>Heliantheae alliance</taxon>
        <taxon>Millerieae</taxon>
        <taxon>Smallanthus</taxon>
    </lineage>
</organism>
<dbReference type="Proteomes" id="UP001056120">
    <property type="component" value="Linkage Group LG26"/>
</dbReference>
<reference evidence="2" key="1">
    <citation type="journal article" date="2022" name="Mol. Ecol. Resour.">
        <title>The genomes of chicory, endive, great burdock and yacon provide insights into Asteraceae palaeo-polyploidization history and plant inulin production.</title>
        <authorList>
            <person name="Fan W."/>
            <person name="Wang S."/>
            <person name="Wang H."/>
            <person name="Wang A."/>
            <person name="Jiang F."/>
            <person name="Liu H."/>
            <person name="Zhao H."/>
            <person name="Xu D."/>
            <person name="Zhang Y."/>
        </authorList>
    </citation>
    <scope>NUCLEOTIDE SEQUENCE [LARGE SCALE GENOMIC DNA]</scope>
    <source>
        <strain evidence="2">cv. Yunnan</strain>
    </source>
</reference>
<sequence>MGLNSEPRNIAPNIPCSLNTDSRLSIFKHPSRRLFEKGGMTIVLTDEERHKAHKYILLNCQELRDSVWLFDEELRASFPNYDQATLDKKKDMEVARWLQTYVLNGPENAHLKDIAQGPLTYVQSHKGYLINAEDASVVGDDDNEDAGQFIQENERLVRTATEDLLPVNHVQPWVIEEVDDVNDDDHEEVNEVNGDDHEEVEFEDIDSDDDMSNLKMKIHTSLFVI</sequence>
<gene>
    <name evidence="1" type="ORF">L1987_79309</name>
</gene>
<comment type="caution">
    <text evidence="1">The sequence shown here is derived from an EMBL/GenBank/DDBJ whole genome shotgun (WGS) entry which is preliminary data.</text>
</comment>
<accession>A0ACB8ZFE5</accession>
<keyword evidence="2" id="KW-1185">Reference proteome</keyword>
<protein>
    <submittedName>
        <fullName evidence="1">Uncharacterized protein</fullName>
    </submittedName>
</protein>
<dbReference type="EMBL" id="CM042043">
    <property type="protein sequence ID" value="KAI3696297.1"/>
    <property type="molecule type" value="Genomic_DNA"/>
</dbReference>
<evidence type="ECO:0000313" key="1">
    <source>
        <dbReference type="EMBL" id="KAI3696297.1"/>
    </source>
</evidence>
<proteinExistence type="predicted"/>
<name>A0ACB8ZFE5_9ASTR</name>
<evidence type="ECO:0000313" key="2">
    <source>
        <dbReference type="Proteomes" id="UP001056120"/>
    </source>
</evidence>
<reference evidence="1 2" key="2">
    <citation type="journal article" date="2022" name="Mol. Ecol. Resour.">
        <title>The genomes of chicory, endive, great burdock and yacon provide insights into Asteraceae paleo-polyploidization history and plant inulin production.</title>
        <authorList>
            <person name="Fan W."/>
            <person name="Wang S."/>
            <person name="Wang H."/>
            <person name="Wang A."/>
            <person name="Jiang F."/>
            <person name="Liu H."/>
            <person name="Zhao H."/>
            <person name="Xu D."/>
            <person name="Zhang Y."/>
        </authorList>
    </citation>
    <scope>NUCLEOTIDE SEQUENCE [LARGE SCALE GENOMIC DNA]</scope>
    <source>
        <strain evidence="2">cv. Yunnan</strain>
        <tissue evidence="1">Leaves</tissue>
    </source>
</reference>